<dbReference type="Proteomes" id="UP000283872">
    <property type="component" value="Unassembled WGS sequence"/>
</dbReference>
<feature type="chain" id="PRO_5018699876" evidence="2">
    <location>
        <begin position="23"/>
        <end position="462"/>
    </location>
</feature>
<dbReference type="PROSITE" id="PS51352">
    <property type="entry name" value="THIOREDOXIN_2"/>
    <property type="match status" value="2"/>
</dbReference>
<evidence type="ECO:0000313" key="4">
    <source>
        <dbReference type="EMBL" id="RGS13368.1"/>
    </source>
</evidence>
<evidence type="ECO:0000313" key="5">
    <source>
        <dbReference type="Proteomes" id="UP000283872"/>
    </source>
</evidence>
<proteinExistence type="predicted"/>
<dbReference type="InterPro" id="IPR017937">
    <property type="entry name" value="Thioredoxin_CS"/>
</dbReference>
<dbReference type="InterPro" id="IPR012336">
    <property type="entry name" value="Thioredoxin-like_fold"/>
</dbReference>
<dbReference type="Pfam" id="PF13098">
    <property type="entry name" value="Thioredoxin_2"/>
    <property type="match status" value="1"/>
</dbReference>
<dbReference type="Gene3D" id="3.40.30.10">
    <property type="entry name" value="Glutaredoxin"/>
    <property type="match status" value="3"/>
</dbReference>
<dbReference type="Pfam" id="PF13899">
    <property type="entry name" value="Thioredoxin_7"/>
    <property type="match status" value="1"/>
</dbReference>
<keyword evidence="2" id="KW-0732">Signal</keyword>
<sequence>MNRKFLILTVASLLMMPMISSASSMSQVQQTKEAENAKGTEFFKGSFKEALAEAKKENKKLMVDCYTLWCGPCRFMSKNVFPDEKLGKFMNEHFVCMQLDMEHGEGPERNKTFQVTAYPTFIFFDADGKEMSRFEGMAMQDDFLKRCERILKGEAPISKEDIQKEKQEEKQQRVAEKDTIIDEGKGVNFIKGSEVRFADVLAQAKRENKRVLVDFWATWCHACMKMNKTTFRDTRVGNMMNYSFVNYAVDVDHDADGKELVEKFNIKAFPTYLILNPDGTEYNRIVGSNPVEGFAKALTNALLGKEDQYTMMERMQKEAEAKAKAERQANLTASPKATPKTKVKFMAGMDVEKGIKAAKAKKKNLMVFFTDGDYKSEYVEKYSFNDAGIADYLNKNFLCMFVDVKSKQGDAVVTKYEIAESFPCFLLFNSKGENKGYAGGTLRTADMMKENFDMHLNYVPNK</sequence>
<organism evidence="4 5">
    <name type="scientific">Segatella copri</name>
    <dbReference type="NCBI Taxonomy" id="165179"/>
    <lineage>
        <taxon>Bacteria</taxon>
        <taxon>Pseudomonadati</taxon>
        <taxon>Bacteroidota</taxon>
        <taxon>Bacteroidia</taxon>
        <taxon>Bacteroidales</taxon>
        <taxon>Prevotellaceae</taxon>
        <taxon>Segatella</taxon>
    </lineage>
</organism>
<feature type="domain" description="Thioredoxin" evidence="3">
    <location>
        <begin position="165"/>
        <end position="304"/>
    </location>
</feature>
<dbReference type="SUPFAM" id="SSF52833">
    <property type="entry name" value="Thioredoxin-like"/>
    <property type="match status" value="3"/>
</dbReference>
<protein>
    <submittedName>
        <fullName evidence="4">DUF255 domain-containing protein</fullName>
    </submittedName>
</protein>
<dbReference type="InterPro" id="IPR013766">
    <property type="entry name" value="Thioredoxin_domain"/>
</dbReference>
<dbReference type="AlphaFoldDB" id="A0A3R5YNS0"/>
<evidence type="ECO:0000259" key="3">
    <source>
        <dbReference type="PROSITE" id="PS51352"/>
    </source>
</evidence>
<reference evidence="4 5" key="1">
    <citation type="submission" date="2018-08" db="EMBL/GenBank/DDBJ databases">
        <title>A genome reference for cultivated species of the human gut microbiota.</title>
        <authorList>
            <person name="Zou Y."/>
            <person name="Xue W."/>
            <person name="Luo G."/>
        </authorList>
    </citation>
    <scope>NUCLEOTIDE SEQUENCE [LARGE SCALE GENOMIC DNA]</scope>
    <source>
        <strain evidence="4 5">AF24-12</strain>
    </source>
</reference>
<dbReference type="PANTHER" id="PTHR32234">
    <property type="entry name" value="THIOL:DISULFIDE INTERCHANGE PROTEIN DSBD"/>
    <property type="match status" value="1"/>
</dbReference>
<dbReference type="GO" id="GO:0015035">
    <property type="term" value="F:protein-disulfide reductase activity"/>
    <property type="evidence" value="ECO:0007669"/>
    <property type="project" value="TreeGrafter"/>
</dbReference>
<gene>
    <name evidence="4" type="ORF">DWY11_11600</name>
</gene>
<dbReference type="PANTHER" id="PTHR32234:SF0">
    <property type="entry name" value="THIOL:DISULFIDE INTERCHANGE PROTEIN DSBD"/>
    <property type="match status" value="1"/>
</dbReference>
<evidence type="ECO:0000256" key="1">
    <source>
        <dbReference type="ARBA" id="ARBA00023284"/>
    </source>
</evidence>
<feature type="domain" description="Thioredoxin" evidence="3">
    <location>
        <begin position="23"/>
        <end position="152"/>
    </location>
</feature>
<dbReference type="InterPro" id="IPR036249">
    <property type="entry name" value="Thioredoxin-like_sf"/>
</dbReference>
<feature type="signal peptide" evidence="2">
    <location>
        <begin position="1"/>
        <end position="22"/>
    </location>
</feature>
<comment type="caution">
    <text evidence="4">The sequence shown here is derived from an EMBL/GenBank/DDBJ whole genome shotgun (WGS) entry which is preliminary data.</text>
</comment>
<accession>A0A3R5YNS0</accession>
<dbReference type="EMBL" id="QRVA01000031">
    <property type="protein sequence ID" value="RGS13368.1"/>
    <property type="molecule type" value="Genomic_DNA"/>
</dbReference>
<dbReference type="RefSeq" id="WP_118086041.1">
    <property type="nucleotide sequence ID" value="NZ_QRVA01000031.1"/>
</dbReference>
<dbReference type="PROSITE" id="PS00194">
    <property type="entry name" value="THIOREDOXIN_1"/>
    <property type="match status" value="1"/>
</dbReference>
<evidence type="ECO:0000256" key="2">
    <source>
        <dbReference type="SAM" id="SignalP"/>
    </source>
</evidence>
<keyword evidence="1" id="KW-0676">Redox-active center</keyword>
<dbReference type="GO" id="GO:0045454">
    <property type="term" value="P:cell redox homeostasis"/>
    <property type="evidence" value="ECO:0007669"/>
    <property type="project" value="TreeGrafter"/>
</dbReference>
<name>A0A3R5YNS0_9BACT</name>